<evidence type="ECO:0000313" key="6">
    <source>
        <dbReference type="Proteomes" id="UP001157133"/>
    </source>
</evidence>
<feature type="transmembrane region" description="Helical" evidence="3">
    <location>
        <begin position="345"/>
        <end position="370"/>
    </location>
</feature>
<dbReference type="Proteomes" id="UP001157133">
    <property type="component" value="Unassembled WGS sequence"/>
</dbReference>
<dbReference type="InterPro" id="IPR050469">
    <property type="entry name" value="Diguanylate_Cyclase"/>
</dbReference>
<keyword evidence="3" id="KW-1133">Transmembrane helix</keyword>
<dbReference type="InterPro" id="IPR043128">
    <property type="entry name" value="Rev_trsase/Diguanyl_cyclase"/>
</dbReference>
<evidence type="ECO:0000256" key="3">
    <source>
        <dbReference type="SAM" id="Phobius"/>
    </source>
</evidence>
<feature type="transmembrane region" description="Helical" evidence="3">
    <location>
        <begin position="376"/>
        <end position="397"/>
    </location>
</feature>
<dbReference type="Gene3D" id="3.30.70.270">
    <property type="match status" value="1"/>
</dbReference>
<protein>
    <recommendedName>
        <fullName evidence="1">diguanylate cyclase</fullName>
        <ecNumber evidence="1">2.7.7.65</ecNumber>
    </recommendedName>
</protein>
<comment type="catalytic activity">
    <reaction evidence="2">
        <text>2 GTP = 3',3'-c-di-GMP + 2 diphosphate</text>
        <dbReference type="Rhea" id="RHEA:24898"/>
        <dbReference type="ChEBI" id="CHEBI:33019"/>
        <dbReference type="ChEBI" id="CHEBI:37565"/>
        <dbReference type="ChEBI" id="CHEBI:58805"/>
        <dbReference type="EC" id="2.7.7.65"/>
    </reaction>
</comment>
<dbReference type="PANTHER" id="PTHR45138:SF9">
    <property type="entry name" value="DIGUANYLATE CYCLASE DGCM-RELATED"/>
    <property type="match status" value="1"/>
</dbReference>
<dbReference type="Gene3D" id="2.60.40.2380">
    <property type="match status" value="1"/>
</dbReference>
<feature type="transmembrane region" description="Helical" evidence="3">
    <location>
        <begin position="224"/>
        <end position="241"/>
    </location>
</feature>
<feature type="transmembrane region" description="Helical" evidence="3">
    <location>
        <begin position="315"/>
        <end position="338"/>
    </location>
</feature>
<dbReference type="SUPFAM" id="SSF55073">
    <property type="entry name" value="Nucleotide cyclase"/>
    <property type="match status" value="1"/>
</dbReference>
<dbReference type="Pfam" id="PF07695">
    <property type="entry name" value="7TMR-DISM_7TM"/>
    <property type="match status" value="1"/>
</dbReference>
<dbReference type="Pfam" id="PF00990">
    <property type="entry name" value="GGDEF"/>
    <property type="match status" value="1"/>
</dbReference>
<accession>A0ABQ6H1X5</accession>
<dbReference type="Pfam" id="PF07696">
    <property type="entry name" value="7TMR-DISMED2"/>
    <property type="match status" value="1"/>
</dbReference>
<dbReference type="SMART" id="SM00267">
    <property type="entry name" value="GGDEF"/>
    <property type="match status" value="1"/>
</dbReference>
<evidence type="ECO:0000256" key="2">
    <source>
        <dbReference type="ARBA" id="ARBA00034247"/>
    </source>
</evidence>
<dbReference type="EMBL" id="BSSU01000007">
    <property type="protein sequence ID" value="GLX82193.1"/>
    <property type="molecule type" value="Genomic_DNA"/>
</dbReference>
<sequence>MLNKLLIKFRFPTFTELIVLVLLLFISSNHLQAAPVNLNEIKDNAVGKSVLYFQETKQRLSVDNAMALFSDGYATQSTNDSVSLGIGVSSVWLTFDIENPENVQDYRLAVETPWLDIIDTWLVRDGRVVRHIRGGDAMAFEERPMQYRFYAFEHTYDIGKTQIFMRVESLGPMAIPIRLSRVDKAISRDIAAGYQYGFLYGIMLALGLYNLVLFVFVRQKEYGLYSLYLIGFVINSLSYTGQLHAVFTPDYGPYFQDWTDIFLMITYSVAGLHFARHLLDTKAYAPKLDQFVIRTTIIIPTGMMFGFFLDELVFSINLAFILNCGFVTLFIAMGWYALKEKKPFAVIFLFSSVVAAICITISSLAVAGILVPYNDYTFKAIEVGMAFEAIVLAMILARQFRMAKRDKVIAEHHARSDALTALNNRYGFKEISAPIWHHIIRKQRDVAIVIIDIDDFKQVNDTYGHYGGDIVLKEVARSIQDIARKDDITARWGGEEFIIFLPETSQSQANIQAERLREKIESQPVAVNKVKPFTLTVSIGVAGTEFGEFNEKPLQEVDLEYMINQADKALYQAKTTGKNKVCLAPCIMAS</sequence>
<dbReference type="InterPro" id="IPR000160">
    <property type="entry name" value="GGDEF_dom"/>
</dbReference>
<dbReference type="NCBIfam" id="TIGR00254">
    <property type="entry name" value="GGDEF"/>
    <property type="match status" value="1"/>
</dbReference>
<feature type="transmembrane region" description="Helical" evidence="3">
    <location>
        <begin position="197"/>
        <end position="217"/>
    </location>
</feature>
<dbReference type="InterPro" id="IPR011623">
    <property type="entry name" value="7TMR_DISM_rcpt_extracell_dom1"/>
</dbReference>
<proteinExistence type="predicted"/>
<dbReference type="RefSeq" id="WP_284207552.1">
    <property type="nucleotide sequence ID" value="NZ_BSSU01000007.1"/>
</dbReference>
<dbReference type="InterPro" id="IPR029787">
    <property type="entry name" value="Nucleotide_cyclase"/>
</dbReference>
<reference evidence="5 6" key="1">
    <citation type="submission" date="2023-03" db="EMBL/GenBank/DDBJ databases">
        <title>Draft genome sequence of Thalassotalea eurytherma JCM 18482T.</title>
        <authorList>
            <person name="Sawabe T."/>
        </authorList>
    </citation>
    <scope>NUCLEOTIDE SEQUENCE [LARGE SCALE GENOMIC DNA]</scope>
    <source>
        <strain evidence="5 6">JCM 18482</strain>
    </source>
</reference>
<keyword evidence="6" id="KW-1185">Reference proteome</keyword>
<comment type="caution">
    <text evidence="5">The sequence shown here is derived from an EMBL/GenBank/DDBJ whole genome shotgun (WGS) entry which is preliminary data.</text>
</comment>
<dbReference type="InterPro" id="IPR011622">
    <property type="entry name" value="7TMR_DISM_rcpt_extracell_dom2"/>
</dbReference>
<dbReference type="PANTHER" id="PTHR45138">
    <property type="entry name" value="REGULATORY COMPONENTS OF SENSORY TRANSDUCTION SYSTEM"/>
    <property type="match status" value="1"/>
</dbReference>
<feature type="transmembrane region" description="Helical" evidence="3">
    <location>
        <begin position="261"/>
        <end position="279"/>
    </location>
</feature>
<feature type="domain" description="GGDEF" evidence="4">
    <location>
        <begin position="444"/>
        <end position="586"/>
    </location>
</feature>
<evidence type="ECO:0000256" key="1">
    <source>
        <dbReference type="ARBA" id="ARBA00012528"/>
    </source>
</evidence>
<keyword evidence="3" id="KW-0472">Membrane</keyword>
<name>A0ABQ6H1X5_9GAMM</name>
<evidence type="ECO:0000259" key="4">
    <source>
        <dbReference type="PROSITE" id="PS50887"/>
    </source>
</evidence>
<dbReference type="CDD" id="cd01949">
    <property type="entry name" value="GGDEF"/>
    <property type="match status" value="1"/>
</dbReference>
<evidence type="ECO:0000313" key="5">
    <source>
        <dbReference type="EMBL" id="GLX82193.1"/>
    </source>
</evidence>
<feature type="transmembrane region" description="Helical" evidence="3">
    <location>
        <begin position="291"/>
        <end position="309"/>
    </location>
</feature>
<keyword evidence="3" id="KW-0812">Transmembrane</keyword>
<gene>
    <name evidence="5" type="ORF">theurythT_16450</name>
</gene>
<organism evidence="5 6">
    <name type="scientific">Thalassotalea eurytherma</name>
    <dbReference type="NCBI Taxonomy" id="1144278"/>
    <lineage>
        <taxon>Bacteria</taxon>
        <taxon>Pseudomonadati</taxon>
        <taxon>Pseudomonadota</taxon>
        <taxon>Gammaproteobacteria</taxon>
        <taxon>Alteromonadales</taxon>
        <taxon>Colwelliaceae</taxon>
        <taxon>Thalassotalea</taxon>
    </lineage>
</organism>
<dbReference type="PROSITE" id="PS50887">
    <property type="entry name" value="GGDEF"/>
    <property type="match status" value="1"/>
</dbReference>
<dbReference type="EC" id="2.7.7.65" evidence="1"/>